<organism evidence="4 5">
    <name type="scientific">Oxynema aestuarii AP17</name>
    <dbReference type="NCBI Taxonomy" id="2064643"/>
    <lineage>
        <taxon>Bacteria</taxon>
        <taxon>Bacillati</taxon>
        <taxon>Cyanobacteriota</taxon>
        <taxon>Cyanophyceae</taxon>
        <taxon>Oscillatoriophycideae</taxon>
        <taxon>Oscillatoriales</taxon>
        <taxon>Oscillatoriaceae</taxon>
        <taxon>Oxynema</taxon>
        <taxon>Oxynema aestuarii</taxon>
    </lineage>
</organism>
<protein>
    <submittedName>
        <fullName evidence="4">Metallophosphoesterase</fullName>
    </submittedName>
</protein>
<dbReference type="GO" id="GO:0008758">
    <property type="term" value="F:UDP-2,3-diacylglucosamine hydrolase activity"/>
    <property type="evidence" value="ECO:0007669"/>
    <property type="project" value="TreeGrafter"/>
</dbReference>
<dbReference type="GO" id="GO:0009245">
    <property type="term" value="P:lipid A biosynthetic process"/>
    <property type="evidence" value="ECO:0007669"/>
    <property type="project" value="TreeGrafter"/>
</dbReference>
<keyword evidence="5" id="KW-1185">Reference proteome</keyword>
<gene>
    <name evidence="4" type="ORF">HCG48_03800</name>
</gene>
<dbReference type="SUPFAM" id="SSF56300">
    <property type="entry name" value="Metallo-dependent phosphatases"/>
    <property type="match status" value="1"/>
</dbReference>
<dbReference type="RefSeq" id="WP_168567968.1">
    <property type="nucleotide sequence ID" value="NZ_CP051167.1"/>
</dbReference>
<dbReference type="CDD" id="cd07385">
    <property type="entry name" value="MPP_YkuE_C"/>
    <property type="match status" value="1"/>
</dbReference>
<keyword evidence="1" id="KW-0479">Metal-binding</keyword>
<dbReference type="AlphaFoldDB" id="A0A6H1TTE0"/>
<dbReference type="Proteomes" id="UP000500857">
    <property type="component" value="Chromosome"/>
</dbReference>
<dbReference type="InterPro" id="IPR051158">
    <property type="entry name" value="Metallophosphoesterase_sf"/>
</dbReference>
<evidence type="ECO:0000313" key="4">
    <source>
        <dbReference type="EMBL" id="QIZ69811.1"/>
    </source>
</evidence>
<dbReference type="PANTHER" id="PTHR31302">
    <property type="entry name" value="TRANSMEMBRANE PROTEIN WITH METALLOPHOSPHOESTERASE DOMAIN-RELATED"/>
    <property type="match status" value="1"/>
</dbReference>
<sequence>MHRVLTGPLRLETATVAIADLPEHLHGIKIIQLSDFHYEGWGLSEQLLQEAIATSNREDPDLVVLTGDYVTQDPAPIRQLVDRLKTLKHRAGIYAVLGNHDIKPPEAQVKIIQALTHAGIRVLWNEVAYPFGNGLALVGMADLYSGEFKPAPVLMPIAPKTPRIVLSHNPATAEILRKWRVDLQLSGHTHGGQIVLPIVGPIPTKLKAIRSWVPQLLRPWLPWMQDCYKVYNHWHWCEGFYRVGPNALYVNRGLGTYFPGRFFCPPEVTAIVLKSGLSE</sequence>
<dbReference type="EMBL" id="CP051167">
    <property type="protein sequence ID" value="QIZ69811.1"/>
    <property type="molecule type" value="Genomic_DNA"/>
</dbReference>
<dbReference type="KEGG" id="oxy:HCG48_03800"/>
<evidence type="ECO:0000259" key="3">
    <source>
        <dbReference type="Pfam" id="PF00149"/>
    </source>
</evidence>
<evidence type="ECO:0000313" key="5">
    <source>
        <dbReference type="Proteomes" id="UP000500857"/>
    </source>
</evidence>
<accession>A0A6H1TTE0</accession>
<dbReference type="GO" id="GO:0046872">
    <property type="term" value="F:metal ion binding"/>
    <property type="evidence" value="ECO:0007669"/>
    <property type="project" value="UniProtKB-KW"/>
</dbReference>
<evidence type="ECO:0000256" key="2">
    <source>
        <dbReference type="ARBA" id="ARBA00022801"/>
    </source>
</evidence>
<dbReference type="GO" id="GO:0016020">
    <property type="term" value="C:membrane"/>
    <property type="evidence" value="ECO:0007669"/>
    <property type="project" value="GOC"/>
</dbReference>
<reference evidence="4 5" key="1">
    <citation type="submission" date="2020-04" db="EMBL/GenBank/DDBJ databases">
        <authorList>
            <person name="Basu S."/>
            <person name="Maruthanayagam V."/>
            <person name="Chakraborty S."/>
            <person name="Pramanik A."/>
            <person name="Mukherjee J."/>
            <person name="Brink B."/>
        </authorList>
    </citation>
    <scope>NUCLEOTIDE SEQUENCE [LARGE SCALE GENOMIC DNA]</scope>
    <source>
        <strain evidence="4 5">AP17</strain>
    </source>
</reference>
<dbReference type="Gene3D" id="3.60.21.10">
    <property type="match status" value="1"/>
</dbReference>
<evidence type="ECO:0000256" key="1">
    <source>
        <dbReference type="ARBA" id="ARBA00022723"/>
    </source>
</evidence>
<dbReference type="InterPro" id="IPR004843">
    <property type="entry name" value="Calcineurin-like_PHP"/>
</dbReference>
<proteinExistence type="predicted"/>
<dbReference type="Pfam" id="PF00149">
    <property type="entry name" value="Metallophos"/>
    <property type="match status" value="1"/>
</dbReference>
<name>A0A6H1TTE0_9CYAN</name>
<keyword evidence="2" id="KW-0378">Hydrolase</keyword>
<dbReference type="InterPro" id="IPR029052">
    <property type="entry name" value="Metallo-depent_PP-like"/>
</dbReference>
<dbReference type="PANTHER" id="PTHR31302:SF31">
    <property type="entry name" value="PHOSPHODIESTERASE YAEI"/>
    <property type="match status" value="1"/>
</dbReference>
<feature type="domain" description="Calcineurin-like phosphoesterase" evidence="3">
    <location>
        <begin position="28"/>
        <end position="191"/>
    </location>
</feature>